<dbReference type="InterPro" id="IPR018276">
    <property type="entry name" value="DDA1_dom"/>
</dbReference>
<evidence type="ECO:0000259" key="2">
    <source>
        <dbReference type="Pfam" id="PF10172"/>
    </source>
</evidence>
<proteinExistence type="predicted"/>
<feature type="region of interest" description="Disordered" evidence="1">
    <location>
        <begin position="84"/>
        <end position="106"/>
    </location>
</feature>
<comment type="caution">
    <text evidence="3">The sequence shown here is derived from an EMBL/GenBank/DDBJ whole genome shotgun (WGS) entry which is preliminary data.</text>
</comment>
<name>A0AA36CZK1_9BILA</name>
<reference evidence="3" key="1">
    <citation type="submission" date="2023-06" db="EMBL/GenBank/DDBJ databases">
        <authorList>
            <person name="Delattre M."/>
        </authorList>
    </citation>
    <scope>NUCLEOTIDE SEQUENCE</scope>
    <source>
        <strain evidence="3">AF72</strain>
    </source>
</reference>
<feature type="compositionally biased region" description="Basic and acidic residues" evidence="1">
    <location>
        <begin position="20"/>
        <end position="29"/>
    </location>
</feature>
<keyword evidence="4" id="KW-1185">Reference proteome</keyword>
<gene>
    <name evidence="3" type="ORF">MSPICULIGERA_LOCUS16509</name>
</gene>
<dbReference type="Proteomes" id="UP001177023">
    <property type="component" value="Unassembled WGS sequence"/>
</dbReference>
<dbReference type="Pfam" id="PF10172">
    <property type="entry name" value="DDA1"/>
    <property type="match status" value="1"/>
</dbReference>
<organism evidence="3 4">
    <name type="scientific">Mesorhabditis spiculigera</name>
    <dbReference type="NCBI Taxonomy" id="96644"/>
    <lineage>
        <taxon>Eukaryota</taxon>
        <taxon>Metazoa</taxon>
        <taxon>Ecdysozoa</taxon>
        <taxon>Nematoda</taxon>
        <taxon>Chromadorea</taxon>
        <taxon>Rhabditida</taxon>
        <taxon>Rhabditina</taxon>
        <taxon>Rhabditomorpha</taxon>
        <taxon>Rhabditoidea</taxon>
        <taxon>Rhabditidae</taxon>
        <taxon>Mesorhabditinae</taxon>
        <taxon>Mesorhabditis</taxon>
    </lineage>
</organism>
<feature type="compositionally biased region" description="Basic and acidic residues" evidence="1">
    <location>
        <begin position="94"/>
        <end position="106"/>
    </location>
</feature>
<evidence type="ECO:0000256" key="1">
    <source>
        <dbReference type="SAM" id="MobiDB-lite"/>
    </source>
</evidence>
<dbReference type="AlphaFoldDB" id="A0AA36CZK1"/>
<feature type="region of interest" description="Disordered" evidence="1">
    <location>
        <begin position="1"/>
        <end position="44"/>
    </location>
</feature>
<evidence type="ECO:0000313" key="3">
    <source>
        <dbReference type="EMBL" id="CAJ0578250.1"/>
    </source>
</evidence>
<accession>A0AA36CZK1</accession>
<feature type="domain" description="DET1- and DDB1-associated protein 1" evidence="2">
    <location>
        <begin position="6"/>
        <end position="62"/>
    </location>
</feature>
<dbReference type="EMBL" id="CATQJA010002653">
    <property type="protein sequence ID" value="CAJ0578250.1"/>
    <property type="molecule type" value="Genomic_DNA"/>
</dbReference>
<evidence type="ECO:0000313" key="4">
    <source>
        <dbReference type="Proteomes" id="UP001177023"/>
    </source>
</evidence>
<feature type="non-terminal residue" evidence="3">
    <location>
        <position position="1"/>
    </location>
</feature>
<protein>
    <recommendedName>
        <fullName evidence="2">DET1- and DDB1-associated protein 1 domain-containing protein</fullName>
    </recommendedName>
</protein>
<sequence length="106" mass="12026">MTEPPSFMRNLPSHNPENFSKMKETEETTARPPIAWHVPTHDGEQTIKHDRIPFLLKYLEQHFSINKPDKPSTSTSTATALAAIKRNNAGSDTDADRRKSRRVADD</sequence>